<protein>
    <recommendedName>
        <fullName evidence="3">Glycosyltransferase like family protein</fullName>
    </recommendedName>
</protein>
<keyword evidence="2" id="KW-1185">Reference proteome</keyword>
<evidence type="ECO:0000313" key="1">
    <source>
        <dbReference type="EMBL" id="SMO91778.1"/>
    </source>
</evidence>
<reference evidence="1 2" key="1">
    <citation type="submission" date="2017-05" db="EMBL/GenBank/DDBJ databases">
        <authorList>
            <person name="Varghese N."/>
            <person name="Submissions S."/>
        </authorList>
    </citation>
    <scope>NUCLEOTIDE SEQUENCE [LARGE SCALE GENOMIC DNA]</scope>
    <source>
        <strain evidence="1 2">DSM 19036</strain>
    </source>
</reference>
<evidence type="ECO:0008006" key="3">
    <source>
        <dbReference type="Google" id="ProtNLM"/>
    </source>
</evidence>
<dbReference type="OrthoDB" id="7851643at2"/>
<accession>A0A521F6E6</accession>
<name>A0A521F6E6_9SPHI</name>
<proteinExistence type="predicted"/>
<dbReference type="InterPro" id="IPR029044">
    <property type="entry name" value="Nucleotide-diphossugar_trans"/>
</dbReference>
<dbReference type="SUPFAM" id="SSF53448">
    <property type="entry name" value="Nucleotide-diphospho-sugar transferases"/>
    <property type="match status" value="1"/>
</dbReference>
<organism evidence="1 2">
    <name type="scientific">Pedobacter westerhofensis</name>
    <dbReference type="NCBI Taxonomy" id="425512"/>
    <lineage>
        <taxon>Bacteria</taxon>
        <taxon>Pseudomonadati</taxon>
        <taxon>Bacteroidota</taxon>
        <taxon>Sphingobacteriia</taxon>
        <taxon>Sphingobacteriales</taxon>
        <taxon>Sphingobacteriaceae</taxon>
        <taxon>Pedobacter</taxon>
    </lineage>
</organism>
<evidence type="ECO:0000313" key="2">
    <source>
        <dbReference type="Proteomes" id="UP000320300"/>
    </source>
</evidence>
<dbReference type="AlphaFoldDB" id="A0A521F6E6"/>
<gene>
    <name evidence="1" type="ORF">SAMN06265348_110236</name>
</gene>
<dbReference type="EMBL" id="FXTN01000010">
    <property type="protein sequence ID" value="SMO91778.1"/>
    <property type="molecule type" value="Genomic_DNA"/>
</dbReference>
<sequence>MESQLYACREYDFLKKIEAAERPAFSYSVCTLTTNISEYYEMVDSFIQAGFGTEDCEFLYIDNSAHHHADAYTGINWFLAQAKGAYIIICHQDILTDKDIRADLETKLEELQQLDSNWAICGNAGAAGPNHIVYHISYPNDIFKHKGNFPLKVSALDENFLIIKRTAMLAASSNLSGFHLYATDLCLNAELRGFTSYAIDFNLTHKSYGNADQSFKQSRRNLLRKYNHFFRNRWIQTPSAVFLLSGSKLRWLYANPAALFIVRMLNGVKKRM</sequence>
<dbReference type="Proteomes" id="UP000320300">
    <property type="component" value="Unassembled WGS sequence"/>
</dbReference>
<dbReference type="RefSeq" id="WP_142529939.1">
    <property type="nucleotide sequence ID" value="NZ_CBCSJO010000010.1"/>
</dbReference>
<dbReference type="Gene3D" id="3.90.550.10">
    <property type="entry name" value="Spore Coat Polysaccharide Biosynthesis Protein SpsA, Chain A"/>
    <property type="match status" value="1"/>
</dbReference>